<evidence type="ECO:0000256" key="3">
    <source>
        <dbReference type="RuleBase" id="RU361235"/>
    </source>
</evidence>
<feature type="domain" description="Carboxylesterase type B" evidence="4">
    <location>
        <begin position="375"/>
        <end position="474"/>
    </location>
</feature>
<dbReference type="PROSITE" id="PS00941">
    <property type="entry name" value="CARBOXYLESTERASE_B_2"/>
    <property type="match status" value="1"/>
</dbReference>
<dbReference type="RefSeq" id="WP_264944856.1">
    <property type="nucleotide sequence ID" value="NZ_JAPDRA010000006.1"/>
</dbReference>
<feature type="signal peptide" evidence="3">
    <location>
        <begin position="1"/>
        <end position="22"/>
    </location>
</feature>
<dbReference type="SUPFAM" id="SSF53474">
    <property type="entry name" value="alpha/beta-Hydrolases"/>
    <property type="match status" value="1"/>
</dbReference>
<evidence type="ECO:0000259" key="4">
    <source>
        <dbReference type="Pfam" id="PF00135"/>
    </source>
</evidence>
<dbReference type="InterPro" id="IPR019826">
    <property type="entry name" value="Carboxylesterase_B_AS"/>
</dbReference>
<dbReference type="EC" id="3.1.1.-" evidence="3"/>
<gene>
    <name evidence="5" type="ORF">ACFQ1E_13540</name>
</gene>
<keyword evidence="6" id="KW-1185">Reference proteome</keyword>
<comment type="caution">
    <text evidence="5">The sequence shown here is derived from an EMBL/GenBank/DDBJ whole genome shotgun (WGS) entry which is preliminary data.</text>
</comment>
<proteinExistence type="inferred from homology"/>
<dbReference type="PANTHER" id="PTHR11559">
    <property type="entry name" value="CARBOXYLESTERASE"/>
    <property type="match status" value="1"/>
</dbReference>
<dbReference type="InterPro" id="IPR002018">
    <property type="entry name" value="CarbesteraseB"/>
</dbReference>
<evidence type="ECO:0000256" key="2">
    <source>
        <dbReference type="ARBA" id="ARBA00022801"/>
    </source>
</evidence>
<reference evidence="6" key="1">
    <citation type="journal article" date="2019" name="Int. J. Syst. Evol. Microbiol.">
        <title>The Global Catalogue of Microorganisms (GCM) 10K type strain sequencing project: providing services to taxonomists for standard genome sequencing and annotation.</title>
        <authorList>
            <consortium name="The Broad Institute Genomics Platform"/>
            <consortium name="The Broad Institute Genome Sequencing Center for Infectious Disease"/>
            <person name="Wu L."/>
            <person name="Ma J."/>
        </authorList>
    </citation>
    <scope>NUCLEOTIDE SEQUENCE [LARGE SCALE GENOMIC DNA]</scope>
    <source>
        <strain evidence="6">CCUG 62982</strain>
    </source>
</reference>
<name>A0ABW3H870_9SPHN</name>
<feature type="chain" id="PRO_5044995919" description="Carboxylic ester hydrolase" evidence="3">
    <location>
        <begin position="23"/>
        <end position="496"/>
    </location>
</feature>
<organism evidence="5 6">
    <name type="scientific">Sphingomonas canadensis</name>
    <dbReference type="NCBI Taxonomy" id="1219257"/>
    <lineage>
        <taxon>Bacteria</taxon>
        <taxon>Pseudomonadati</taxon>
        <taxon>Pseudomonadota</taxon>
        <taxon>Alphaproteobacteria</taxon>
        <taxon>Sphingomonadales</taxon>
        <taxon>Sphingomonadaceae</taxon>
        <taxon>Sphingomonas</taxon>
    </lineage>
</organism>
<evidence type="ECO:0000313" key="6">
    <source>
        <dbReference type="Proteomes" id="UP001596977"/>
    </source>
</evidence>
<comment type="similarity">
    <text evidence="1 3">Belongs to the type-B carboxylesterase/lipase family.</text>
</comment>
<dbReference type="InterPro" id="IPR050309">
    <property type="entry name" value="Type-B_Carboxylest/Lipase"/>
</dbReference>
<dbReference type="PROSITE" id="PS00122">
    <property type="entry name" value="CARBOXYLESTERASE_B_1"/>
    <property type="match status" value="1"/>
</dbReference>
<dbReference type="InterPro" id="IPR019819">
    <property type="entry name" value="Carboxylesterase_B_CS"/>
</dbReference>
<dbReference type="Pfam" id="PF00135">
    <property type="entry name" value="COesterase"/>
    <property type="match status" value="2"/>
</dbReference>
<sequence length="496" mass="53808">MLRSTCSAIALMLLTLPGAAPAAAQPPVPHVSVAQGKLAGSSADGVRRFFGIPFAAPPVGDLRWKAPKPAAPWAGVRDASSFGATCMQSRFPGEDAGARPPMSEDCLTLNVWTPEGVDGPMPVMVWIHGGGFMAGSNRDPAFDGTAFAKKGIVLVTINYRLGALGFIAHPELSAEAPYRSSGNYGMLDQIAALKWIRENIGAFGGDPGNVTIFGESAGSTAISILQASPLAKGLFDKVIGESTSQFDPDGGLIGRKNLRQAEEYGKAFGEKLNAPSLAALRALKPEQILAQPTFFWPTERDGYLLPDIVYNRFARGAQNDVPTLVGSNSDEGATIRMDWIKRAQADPASYDRIYGGEPDQLRRSATDAVQWQMRSWARLQARTGKNKAWLFWFDQPWPGRQQLGAFHGAEIVYVFKTLETEDQPWTDGDRKLSALMFDYWVNFARTGDPNGAGLPHWPSYSEANPMLMRLAPDAGAIPEPRAEAQAFLDAYFDARR</sequence>
<keyword evidence="3" id="KW-0732">Signal</keyword>
<evidence type="ECO:0000256" key="1">
    <source>
        <dbReference type="ARBA" id="ARBA00005964"/>
    </source>
</evidence>
<dbReference type="Gene3D" id="3.40.50.1820">
    <property type="entry name" value="alpha/beta hydrolase"/>
    <property type="match status" value="1"/>
</dbReference>
<feature type="domain" description="Carboxylesterase type B" evidence="4">
    <location>
        <begin position="29"/>
        <end position="345"/>
    </location>
</feature>
<evidence type="ECO:0000313" key="5">
    <source>
        <dbReference type="EMBL" id="MFD0947367.1"/>
    </source>
</evidence>
<keyword evidence="2 3" id="KW-0378">Hydrolase</keyword>
<accession>A0ABW3H870</accession>
<dbReference type="EMBL" id="JBHTJG010000006">
    <property type="protein sequence ID" value="MFD0947367.1"/>
    <property type="molecule type" value="Genomic_DNA"/>
</dbReference>
<dbReference type="Proteomes" id="UP001596977">
    <property type="component" value="Unassembled WGS sequence"/>
</dbReference>
<dbReference type="InterPro" id="IPR029058">
    <property type="entry name" value="AB_hydrolase_fold"/>
</dbReference>
<protein>
    <recommendedName>
        <fullName evidence="3">Carboxylic ester hydrolase</fullName>
        <ecNumber evidence="3">3.1.1.-</ecNumber>
    </recommendedName>
</protein>